<feature type="region of interest" description="Disordered" evidence="1">
    <location>
        <begin position="1"/>
        <end position="69"/>
    </location>
</feature>
<dbReference type="Proteomes" id="UP000000763">
    <property type="component" value="Chromosome 7"/>
</dbReference>
<feature type="compositionally biased region" description="Polar residues" evidence="1">
    <location>
        <begin position="1"/>
        <end position="10"/>
    </location>
</feature>
<sequence>MTSAVTSSPATARVRMLAGERQRDGTNGGHLRNAGDTANLTEARTAADGDRTTTVTRMSGDDDRVDDDSDIPAVLGVVGGVDKVSGHSANTAVAFPSDEDDRSGGGAWLDELRRRRRTG</sequence>
<dbReference type="EMBL" id="AP003808">
    <property type="protein sequence ID" value="BAC83096.1"/>
    <property type="molecule type" value="Genomic_DNA"/>
</dbReference>
<evidence type="ECO:0000256" key="1">
    <source>
        <dbReference type="SAM" id="MobiDB-lite"/>
    </source>
</evidence>
<proteinExistence type="predicted"/>
<dbReference type="AlphaFoldDB" id="Q6ZL71"/>
<reference evidence="3" key="1">
    <citation type="journal article" date="2005" name="Nature">
        <title>The map-based sequence of the rice genome.</title>
        <authorList>
            <consortium name="International rice genome sequencing project (IRGSP)"/>
            <person name="Matsumoto T."/>
            <person name="Wu J."/>
            <person name="Kanamori H."/>
            <person name="Katayose Y."/>
            <person name="Fujisawa M."/>
            <person name="Namiki N."/>
            <person name="Mizuno H."/>
            <person name="Yamamoto K."/>
            <person name="Antonio B.A."/>
            <person name="Baba T."/>
            <person name="Sakata K."/>
            <person name="Nagamura Y."/>
            <person name="Aoki H."/>
            <person name="Arikawa K."/>
            <person name="Arita K."/>
            <person name="Bito T."/>
            <person name="Chiden Y."/>
            <person name="Fujitsuka N."/>
            <person name="Fukunaka R."/>
            <person name="Hamada M."/>
            <person name="Harada C."/>
            <person name="Hayashi A."/>
            <person name="Hijishita S."/>
            <person name="Honda M."/>
            <person name="Hosokawa S."/>
            <person name="Ichikawa Y."/>
            <person name="Idonuma A."/>
            <person name="Iijima M."/>
            <person name="Ikeda M."/>
            <person name="Ikeno M."/>
            <person name="Ito K."/>
            <person name="Ito S."/>
            <person name="Ito T."/>
            <person name="Ito Y."/>
            <person name="Ito Y."/>
            <person name="Iwabuchi A."/>
            <person name="Kamiya K."/>
            <person name="Karasawa W."/>
            <person name="Kurita K."/>
            <person name="Katagiri S."/>
            <person name="Kikuta A."/>
            <person name="Kobayashi H."/>
            <person name="Kobayashi N."/>
            <person name="Machita K."/>
            <person name="Maehara T."/>
            <person name="Masukawa M."/>
            <person name="Mizubayashi T."/>
            <person name="Mukai Y."/>
            <person name="Nagasaki H."/>
            <person name="Nagata Y."/>
            <person name="Naito S."/>
            <person name="Nakashima M."/>
            <person name="Nakama Y."/>
            <person name="Nakamichi Y."/>
            <person name="Nakamura M."/>
            <person name="Meguro A."/>
            <person name="Negishi M."/>
            <person name="Ohta I."/>
            <person name="Ohta T."/>
            <person name="Okamoto M."/>
            <person name="Ono N."/>
            <person name="Saji S."/>
            <person name="Sakaguchi M."/>
            <person name="Sakai K."/>
            <person name="Shibata M."/>
            <person name="Shimokawa T."/>
            <person name="Song J."/>
            <person name="Takazaki Y."/>
            <person name="Terasawa K."/>
            <person name="Tsugane M."/>
            <person name="Tsuji K."/>
            <person name="Ueda S."/>
            <person name="Waki K."/>
            <person name="Yamagata H."/>
            <person name="Yamamoto M."/>
            <person name="Yamamoto S."/>
            <person name="Yamane H."/>
            <person name="Yoshiki S."/>
            <person name="Yoshihara R."/>
            <person name="Yukawa K."/>
            <person name="Zhong H."/>
            <person name="Yano M."/>
            <person name="Yuan Q."/>
            <person name="Ouyang S."/>
            <person name="Liu J."/>
            <person name="Jones K.M."/>
            <person name="Gansberger K."/>
            <person name="Moffat K."/>
            <person name="Hill J."/>
            <person name="Bera J."/>
            <person name="Fadrosh D."/>
            <person name="Jin S."/>
            <person name="Johri S."/>
            <person name="Kim M."/>
            <person name="Overton L."/>
            <person name="Reardon M."/>
            <person name="Tsitrin T."/>
            <person name="Vuong H."/>
            <person name="Weaver B."/>
            <person name="Ciecko A."/>
            <person name="Tallon L."/>
            <person name="Jackson J."/>
            <person name="Pai G."/>
            <person name="Aken S.V."/>
            <person name="Utterback T."/>
            <person name="Reidmuller S."/>
            <person name="Feldblyum T."/>
            <person name="Hsiao J."/>
            <person name="Zismann V."/>
            <person name="Iobst S."/>
            <person name="de Vazeille A.R."/>
            <person name="Buell C.R."/>
            <person name="Ying K."/>
            <person name="Li Y."/>
            <person name="Lu T."/>
            <person name="Huang Y."/>
            <person name="Zhao Q."/>
            <person name="Feng Q."/>
            <person name="Zhang L."/>
            <person name="Zhu J."/>
            <person name="Weng Q."/>
            <person name="Mu J."/>
            <person name="Lu Y."/>
            <person name="Fan D."/>
            <person name="Liu Y."/>
            <person name="Guan J."/>
            <person name="Zhang Y."/>
            <person name="Yu S."/>
            <person name="Liu X."/>
            <person name="Zhang Y."/>
            <person name="Hong G."/>
            <person name="Han B."/>
            <person name="Choisne N."/>
            <person name="Demange N."/>
            <person name="Orjeda G."/>
            <person name="Samain S."/>
            <person name="Cattolico L."/>
            <person name="Pelletier E."/>
            <person name="Couloux A."/>
            <person name="Segurens B."/>
            <person name="Wincker P."/>
            <person name="D'Hont A."/>
            <person name="Scarpelli C."/>
            <person name="Weissenbach J."/>
            <person name="Salanoubat M."/>
            <person name="Quetier F."/>
            <person name="Yu Y."/>
            <person name="Kim H.R."/>
            <person name="Rambo T."/>
            <person name="Currie J."/>
            <person name="Collura K."/>
            <person name="Luo M."/>
            <person name="Yang T."/>
            <person name="Ammiraju J.S.S."/>
            <person name="Engler F."/>
            <person name="Soderlund C."/>
            <person name="Wing R.A."/>
            <person name="Palmer L.E."/>
            <person name="de la Bastide M."/>
            <person name="Spiegel L."/>
            <person name="Nascimento L."/>
            <person name="Zutavern T."/>
            <person name="O'Shaughnessy A."/>
            <person name="Dike S."/>
            <person name="Dedhia N."/>
            <person name="Preston R."/>
            <person name="Balija V."/>
            <person name="McCombie W.R."/>
            <person name="Chow T."/>
            <person name="Chen H."/>
            <person name="Chung M."/>
            <person name="Chen C."/>
            <person name="Shaw J."/>
            <person name="Wu H."/>
            <person name="Hsiao K."/>
            <person name="Chao Y."/>
            <person name="Chu M."/>
            <person name="Cheng C."/>
            <person name="Hour A."/>
            <person name="Lee P."/>
            <person name="Lin S."/>
            <person name="Lin Y."/>
            <person name="Liou J."/>
            <person name="Liu S."/>
            <person name="Hsing Y."/>
            <person name="Raghuvanshi S."/>
            <person name="Mohanty A."/>
            <person name="Bharti A.K."/>
            <person name="Gaur A."/>
            <person name="Gupta V."/>
            <person name="Kumar D."/>
            <person name="Ravi V."/>
            <person name="Vij S."/>
            <person name="Kapur A."/>
            <person name="Khurana P."/>
            <person name="Khurana P."/>
            <person name="Khurana J.P."/>
            <person name="Tyagi A.K."/>
            <person name="Gaikwad K."/>
            <person name="Singh A."/>
            <person name="Dalal V."/>
            <person name="Srivastava S."/>
            <person name="Dixit A."/>
            <person name="Pal A.K."/>
            <person name="Ghazi I.A."/>
            <person name="Yadav M."/>
            <person name="Pandit A."/>
            <person name="Bhargava A."/>
            <person name="Sureshbabu K."/>
            <person name="Batra K."/>
            <person name="Sharma T.R."/>
            <person name="Mohapatra T."/>
            <person name="Singh N.K."/>
            <person name="Messing J."/>
            <person name="Nelson A.B."/>
            <person name="Fuks G."/>
            <person name="Kavchok S."/>
            <person name="Keizer G."/>
            <person name="Linton E."/>
            <person name="Llaca V."/>
            <person name="Song R."/>
            <person name="Tanyolac B."/>
            <person name="Young S."/>
            <person name="Ho-Il K."/>
            <person name="Hahn J.H."/>
            <person name="Sangsakoo G."/>
            <person name="Vanavichit A."/>
            <person name="de Mattos Luiz.A.T."/>
            <person name="Zimmer P.D."/>
            <person name="Malone G."/>
            <person name="Dellagostin O."/>
            <person name="de Oliveira A.C."/>
            <person name="Bevan M."/>
            <person name="Bancroft I."/>
            <person name="Minx P."/>
            <person name="Cordum H."/>
            <person name="Wilson R."/>
            <person name="Cheng Z."/>
            <person name="Jin W."/>
            <person name="Jiang J."/>
            <person name="Leong S.A."/>
            <person name="Iwama H."/>
            <person name="Gojobori T."/>
            <person name="Itoh T."/>
            <person name="Niimura Y."/>
            <person name="Fujii Y."/>
            <person name="Habara T."/>
            <person name="Sakai H."/>
            <person name="Sato Y."/>
            <person name="Wilson G."/>
            <person name="Kumar K."/>
            <person name="McCouch S."/>
            <person name="Juretic N."/>
            <person name="Hoen D."/>
            <person name="Wright S."/>
            <person name="Bruskiewich R."/>
            <person name="Bureau T."/>
            <person name="Miyao A."/>
            <person name="Hirochika H."/>
            <person name="Nishikawa T."/>
            <person name="Kadowaki K."/>
            <person name="Sugiura M."/>
            <person name="Burr B."/>
            <person name="Sasaki T."/>
        </authorList>
    </citation>
    <scope>NUCLEOTIDE SEQUENCE [LARGE SCALE GENOMIC DNA]</scope>
    <source>
        <strain evidence="3">cv. Nipponbare</strain>
    </source>
</reference>
<feature type="region of interest" description="Disordered" evidence="1">
    <location>
        <begin position="92"/>
        <end position="119"/>
    </location>
</feature>
<gene>
    <name evidence="2" type="primary">OJ1115_C05.34</name>
</gene>
<evidence type="ECO:0000313" key="2">
    <source>
        <dbReference type="EMBL" id="BAC83096.1"/>
    </source>
</evidence>
<evidence type="ECO:0000313" key="3">
    <source>
        <dbReference type="Proteomes" id="UP000000763"/>
    </source>
</evidence>
<name>Q6ZL71_ORYSJ</name>
<organism evidence="2 3">
    <name type="scientific">Oryza sativa subsp. japonica</name>
    <name type="common">Rice</name>
    <dbReference type="NCBI Taxonomy" id="39947"/>
    <lineage>
        <taxon>Eukaryota</taxon>
        <taxon>Viridiplantae</taxon>
        <taxon>Streptophyta</taxon>
        <taxon>Embryophyta</taxon>
        <taxon>Tracheophyta</taxon>
        <taxon>Spermatophyta</taxon>
        <taxon>Magnoliopsida</taxon>
        <taxon>Liliopsida</taxon>
        <taxon>Poales</taxon>
        <taxon>Poaceae</taxon>
        <taxon>BOP clade</taxon>
        <taxon>Oryzoideae</taxon>
        <taxon>Oryzeae</taxon>
        <taxon>Oryzinae</taxon>
        <taxon>Oryza</taxon>
        <taxon>Oryza sativa</taxon>
    </lineage>
</organism>
<accession>Q6ZL71</accession>
<reference evidence="3" key="2">
    <citation type="journal article" date="2008" name="Nucleic Acids Res.">
        <title>The rice annotation project database (RAP-DB): 2008 update.</title>
        <authorList>
            <consortium name="The rice annotation project (RAP)"/>
        </authorList>
    </citation>
    <scope>GENOME REANNOTATION</scope>
    <source>
        <strain evidence="3">cv. Nipponbare</strain>
    </source>
</reference>
<protein>
    <submittedName>
        <fullName evidence="2">Uncharacterized protein</fullName>
    </submittedName>
</protein>